<dbReference type="InterPro" id="IPR002885">
    <property type="entry name" value="PPR_rpt"/>
</dbReference>
<evidence type="ECO:0000313" key="4">
    <source>
        <dbReference type="EMBL" id="KAK1405351.1"/>
    </source>
</evidence>
<dbReference type="AlphaFoldDB" id="A0AAD8JKM0"/>
<evidence type="ECO:0008006" key="6">
    <source>
        <dbReference type="Google" id="ProtNLM"/>
    </source>
</evidence>
<feature type="repeat" description="PPR" evidence="3">
    <location>
        <begin position="100"/>
        <end position="134"/>
    </location>
</feature>
<dbReference type="PANTHER" id="PTHR45717:SF10">
    <property type="entry name" value="OS10G0501000 PROTEIN"/>
    <property type="match status" value="1"/>
</dbReference>
<reference evidence="4" key="1">
    <citation type="submission" date="2023-02" db="EMBL/GenBank/DDBJ databases">
        <title>Genome of toxic invasive species Heracleum sosnowskyi carries increased number of genes despite the absence of recent whole-genome duplications.</title>
        <authorList>
            <person name="Schelkunov M."/>
            <person name="Shtratnikova V."/>
            <person name="Makarenko M."/>
            <person name="Klepikova A."/>
            <person name="Omelchenko D."/>
            <person name="Novikova G."/>
            <person name="Obukhova E."/>
            <person name="Bogdanov V."/>
            <person name="Penin A."/>
            <person name="Logacheva M."/>
        </authorList>
    </citation>
    <scope>NUCLEOTIDE SEQUENCE</scope>
    <source>
        <strain evidence="4">Hsosn_3</strain>
        <tissue evidence="4">Leaf</tissue>
    </source>
</reference>
<keyword evidence="5" id="KW-1185">Reference proteome</keyword>
<comment type="caution">
    <text evidence="4">The sequence shown here is derived from an EMBL/GenBank/DDBJ whole genome shotgun (WGS) entry which is preliminary data.</text>
</comment>
<name>A0AAD8JKM0_9APIA</name>
<evidence type="ECO:0000256" key="2">
    <source>
        <dbReference type="ARBA" id="ARBA00022737"/>
    </source>
</evidence>
<keyword evidence="2" id="KW-0677">Repeat</keyword>
<dbReference type="GO" id="GO:0003729">
    <property type="term" value="F:mRNA binding"/>
    <property type="evidence" value="ECO:0007669"/>
    <property type="project" value="UniProtKB-ARBA"/>
</dbReference>
<dbReference type="GO" id="GO:0005739">
    <property type="term" value="C:mitochondrion"/>
    <property type="evidence" value="ECO:0007669"/>
    <property type="project" value="TreeGrafter"/>
</dbReference>
<dbReference type="EMBL" id="JAUIZM010000001">
    <property type="protein sequence ID" value="KAK1405351.1"/>
    <property type="molecule type" value="Genomic_DNA"/>
</dbReference>
<evidence type="ECO:0000256" key="3">
    <source>
        <dbReference type="PROSITE-ProRule" id="PRU00708"/>
    </source>
</evidence>
<proteinExistence type="inferred from homology"/>
<protein>
    <recommendedName>
        <fullName evidence="6">Pentatricopeptide repeat-containing protein</fullName>
    </recommendedName>
</protein>
<dbReference type="NCBIfam" id="TIGR00756">
    <property type="entry name" value="PPR"/>
    <property type="match status" value="2"/>
</dbReference>
<sequence>MDWSAYVLAGDMGKAVASLKTSEQIIPVATRKSAFHFLMTMYANMGKKDEVYRIWNLYKKRYRICNTGYLCMMSSLVKLDYLDGVRKVYDEWEAKNVSIDFRLPNFLISAYCRKGLLAKAESILQRLLEDGKEPNASTWARMAFGYRSEKQMEKAVEALEKSLLASGPGSEDSELKLSVFYSCLKYLNKKGDLDRIEHIKRLLQKQGNRSAYAIQRLVNLSKEEITQTSGQLIPLRLMNLLWRKRCLKHQGQKISQWMSGKSFLDLSSADVVVQLDLTSKVHGVEQAEDFFNKIPDSSKNFQIYGILLNCYADAKLLEKAEAVMDTMRNLHYADTNIMLKLYYHLRMHDKLVYLVQEMDNNGIELDVFTYNVLLDAYVGALDIDRMEKLLMKMESDFLVTMDWNTYVLAAKAYLVASNIAKAYNNSLEELDDIDNVQKVYDEWKAKTSEFNPHLPDFLISAYCKKGLVGKAETILQKFLQHDAVPSARTWTAMAYGYLKEK</sequence>
<dbReference type="PANTHER" id="PTHR45717">
    <property type="entry name" value="OS12G0527900 PROTEIN"/>
    <property type="match status" value="1"/>
</dbReference>
<feature type="repeat" description="PPR" evidence="3">
    <location>
        <begin position="366"/>
        <end position="400"/>
    </location>
</feature>
<gene>
    <name evidence="4" type="ORF">POM88_004956</name>
</gene>
<reference evidence="4" key="2">
    <citation type="submission" date="2023-05" db="EMBL/GenBank/DDBJ databases">
        <authorList>
            <person name="Schelkunov M.I."/>
        </authorList>
    </citation>
    <scope>NUCLEOTIDE SEQUENCE</scope>
    <source>
        <strain evidence="4">Hsosn_3</strain>
        <tissue evidence="4">Leaf</tissue>
    </source>
</reference>
<dbReference type="InterPro" id="IPR011990">
    <property type="entry name" value="TPR-like_helical_dom_sf"/>
</dbReference>
<dbReference type="Proteomes" id="UP001237642">
    <property type="component" value="Unassembled WGS sequence"/>
</dbReference>
<accession>A0AAD8JKM0</accession>
<dbReference type="Pfam" id="PF01535">
    <property type="entry name" value="PPR"/>
    <property type="match status" value="4"/>
</dbReference>
<dbReference type="Gene3D" id="1.25.40.10">
    <property type="entry name" value="Tetratricopeptide repeat domain"/>
    <property type="match status" value="3"/>
</dbReference>
<evidence type="ECO:0000313" key="5">
    <source>
        <dbReference type="Proteomes" id="UP001237642"/>
    </source>
</evidence>
<dbReference type="PROSITE" id="PS51375">
    <property type="entry name" value="PPR"/>
    <property type="match status" value="2"/>
</dbReference>
<organism evidence="4 5">
    <name type="scientific">Heracleum sosnowskyi</name>
    <dbReference type="NCBI Taxonomy" id="360622"/>
    <lineage>
        <taxon>Eukaryota</taxon>
        <taxon>Viridiplantae</taxon>
        <taxon>Streptophyta</taxon>
        <taxon>Embryophyta</taxon>
        <taxon>Tracheophyta</taxon>
        <taxon>Spermatophyta</taxon>
        <taxon>Magnoliopsida</taxon>
        <taxon>eudicotyledons</taxon>
        <taxon>Gunneridae</taxon>
        <taxon>Pentapetalae</taxon>
        <taxon>asterids</taxon>
        <taxon>campanulids</taxon>
        <taxon>Apiales</taxon>
        <taxon>Apiaceae</taxon>
        <taxon>Apioideae</taxon>
        <taxon>apioid superclade</taxon>
        <taxon>Tordylieae</taxon>
        <taxon>Tordyliinae</taxon>
        <taxon>Heracleum</taxon>
    </lineage>
</organism>
<comment type="similarity">
    <text evidence="1">Belongs to the PPR family. P subfamily.</text>
</comment>
<dbReference type="Pfam" id="PF13041">
    <property type="entry name" value="PPR_2"/>
    <property type="match status" value="1"/>
</dbReference>
<evidence type="ECO:0000256" key="1">
    <source>
        <dbReference type="ARBA" id="ARBA00007626"/>
    </source>
</evidence>